<accession>A0ACC0PB21</accession>
<reference evidence="1" key="1">
    <citation type="submission" date="2022-02" db="EMBL/GenBank/DDBJ databases">
        <title>Plant Genome Project.</title>
        <authorList>
            <person name="Zhang R.-G."/>
        </authorList>
    </citation>
    <scope>NUCLEOTIDE SEQUENCE</scope>
    <source>
        <strain evidence="1">AT1</strain>
    </source>
</reference>
<keyword evidence="2" id="KW-1185">Reference proteome</keyword>
<protein>
    <submittedName>
        <fullName evidence="1">Uncharacterized protein</fullName>
    </submittedName>
</protein>
<evidence type="ECO:0000313" key="1">
    <source>
        <dbReference type="EMBL" id="KAI8562394.1"/>
    </source>
</evidence>
<comment type="caution">
    <text evidence="1">The sequence shown here is derived from an EMBL/GenBank/DDBJ whole genome shotgun (WGS) entry which is preliminary data.</text>
</comment>
<name>A0ACC0PB21_RHOML</name>
<sequence>MFENRPYSNHAFTSSKQEENAIYQEEVFGLLSQKYMSCFQLVPRNANGFGTQYYWLAITTLSTVQTVVER</sequence>
<proteinExistence type="predicted"/>
<organism evidence="1 2">
    <name type="scientific">Rhododendron molle</name>
    <name type="common">Chinese azalea</name>
    <name type="synonym">Azalea mollis</name>
    <dbReference type="NCBI Taxonomy" id="49168"/>
    <lineage>
        <taxon>Eukaryota</taxon>
        <taxon>Viridiplantae</taxon>
        <taxon>Streptophyta</taxon>
        <taxon>Embryophyta</taxon>
        <taxon>Tracheophyta</taxon>
        <taxon>Spermatophyta</taxon>
        <taxon>Magnoliopsida</taxon>
        <taxon>eudicotyledons</taxon>
        <taxon>Gunneridae</taxon>
        <taxon>Pentapetalae</taxon>
        <taxon>asterids</taxon>
        <taxon>Ericales</taxon>
        <taxon>Ericaceae</taxon>
        <taxon>Ericoideae</taxon>
        <taxon>Rhodoreae</taxon>
        <taxon>Rhododendron</taxon>
    </lineage>
</organism>
<dbReference type="Proteomes" id="UP001062846">
    <property type="component" value="Chromosome 3"/>
</dbReference>
<dbReference type="EMBL" id="CM046390">
    <property type="protein sequence ID" value="KAI8562394.1"/>
    <property type="molecule type" value="Genomic_DNA"/>
</dbReference>
<gene>
    <name evidence="1" type="ORF">RHMOL_Rhmol03G0033900</name>
</gene>
<evidence type="ECO:0000313" key="2">
    <source>
        <dbReference type="Proteomes" id="UP001062846"/>
    </source>
</evidence>